<evidence type="ECO:0000259" key="5">
    <source>
        <dbReference type="PROSITE" id="PS50405"/>
    </source>
</evidence>
<comment type="caution">
    <text evidence="6">The sequence shown here is derived from an EMBL/GenBank/DDBJ whole genome shotgun (WGS) entry which is preliminary data.</text>
</comment>
<feature type="domain" description="GST C-terminal" evidence="5">
    <location>
        <begin position="463"/>
        <end position="621"/>
    </location>
</feature>
<name>W9CCN9_SCLBF</name>
<dbReference type="Pfam" id="PF02798">
    <property type="entry name" value="GST_N"/>
    <property type="match status" value="1"/>
</dbReference>
<dbReference type="InterPro" id="IPR036282">
    <property type="entry name" value="Glutathione-S-Trfase_C_sf"/>
</dbReference>
<reference evidence="6 7" key="1">
    <citation type="journal article" date="2014" name="Genome Announc.">
        <title>Draft genome sequence of Sclerotinia borealis, a psychrophilic plant pathogenic fungus.</title>
        <authorList>
            <person name="Mardanov A.V."/>
            <person name="Beletsky A.V."/>
            <person name="Kadnikov V.V."/>
            <person name="Ignatov A.N."/>
            <person name="Ravin N.V."/>
        </authorList>
    </citation>
    <scope>NUCLEOTIDE SEQUENCE [LARGE SCALE GENOMIC DNA]</scope>
    <source>
        <strain evidence="7">F-4157</strain>
    </source>
</reference>
<dbReference type="Proteomes" id="UP000019487">
    <property type="component" value="Unassembled WGS sequence"/>
</dbReference>
<dbReference type="SFLD" id="SFLDG00358">
    <property type="entry name" value="Main_(cytGST)"/>
    <property type="match status" value="1"/>
</dbReference>
<dbReference type="InterPro" id="IPR010987">
    <property type="entry name" value="Glutathione-S-Trfase_C-like"/>
</dbReference>
<dbReference type="InterPro" id="IPR002110">
    <property type="entry name" value="Ankyrin_rpt"/>
</dbReference>
<dbReference type="Gene3D" id="1.20.1050.10">
    <property type="match status" value="1"/>
</dbReference>
<accession>W9CCN9</accession>
<feature type="region of interest" description="Disordered" evidence="3">
    <location>
        <begin position="527"/>
        <end position="549"/>
    </location>
</feature>
<dbReference type="PROSITE" id="PS50404">
    <property type="entry name" value="GST_NTER"/>
    <property type="match status" value="1"/>
</dbReference>
<dbReference type="Gene3D" id="3.40.30.10">
    <property type="entry name" value="Glutaredoxin"/>
    <property type="match status" value="1"/>
</dbReference>
<feature type="repeat" description="ANK" evidence="2">
    <location>
        <begin position="178"/>
        <end position="210"/>
    </location>
</feature>
<protein>
    <recommendedName>
        <fullName evidence="8">Glutathione S-transferase</fullName>
    </recommendedName>
</protein>
<evidence type="ECO:0008006" key="8">
    <source>
        <dbReference type="Google" id="ProtNLM"/>
    </source>
</evidence>
<keyword evidence="7" id="KW-1185">Reference proteome</keyword>
<dbReference type="HOGENOM" id="CLU_421599_0_0_1"/>
<dbReference type="SMART" id="SM00248">
    <property type="entry name" value="ANK"/>
    <property type="match status" value="4"/>
</dbReference>
<evidence type="ECO:0000256" key="1">
    <source>
        <dbReference type="ARBA" id="ARBA00007409"/>
    </source>
</evidence>
<feature type="compositionally biased region" description="Polar residues" evidence="3">
    <location>
        <begin position="529"/>
        <end position="549"/>
    </location>
</feature>
<evidence type="ECO:0000259" key="4">
    <source>
        <dbReference type="PROSITE" id="PS50404"/>
    </source>
</evidence>
<dbReference type="InterPro" id="IPR036249">
    <property type="entry name" value="Thioredoxin-like_sf"/>
</dbReference>
<evidence type="ECO:0000313" key="7">
    <source>
        <dbReference type="Proteomes" id="UP000019487"/>
    </source>
</evidence>
<organism evidence="6 7">
    <name type="scientific">Sclerotinia borealis (strain F-4128)</name>
    <dbReference type="NCBI Taxonomy" id="1432307"/>
    <lineage>
        <taxon>Eukaryota</taxon>
        <taxon>Fungi</taxon>
        <taxon>Dikarya</taxon>
        <taxon>Ascomycota</taxon>
        <taxon>Pezizomycotina</taxon>
        <taxon>Leotiomycetes</taxon>
        <taxon>Helotiales</taxon>
        <taxon>Sclerotiniaceae</taxon>
        <taxon>Sclerotinia</taxon>
    </lineage>
</organism>
<dbReference type="OrthoDB" id="823504at2759"/>
<feature type="region of interest" description="Disordered" evidence="3">
    <location>
        <begin position="622"/>
        <end position="650"/>
    </location>
</feature>
<dbReference type="PROSITE" id="PS50405">
    <property type="entry name" value="GST_CTER"/>
    <property type="match status" value="1"/>
</dbReference>
<gene>
    <name evidence="6" type="ORF">SBOR_6022</name>
</gene>
<dbReference type="InterPro" id="IPR036770">
    <property type="entry name" value="Ankyrin_rpt-contain_sf"/>
</dbReference>
<dbReference type="PANTHER" id="PTHR44051:SF8">
    <property type="entry name" value="GLUTATHIONE S-TRANSFERASE GSTA"/>
    <property type="match status" value="1"/>
</dbReference>
<dbReference type="PANTHER" id="PTHR44051">
    <property type="entry name" value="GLUTATHIONE S-TRANSFERASE-RELATED"/>
    <property type="match status" value="1"/>
</dbReference>
<dbReference type="Pfam" id="PF12796">
    <property type="entry name" value="Ank_2"/>
    <property type="match status" value="2"/>
</dbReference>
<feature type="repeat" description="ANK" evidence="2">
    <location>
        <begin position="67"/>
        <end position="91"/>
    </location>
</feature>
<dbReference type="SUPFAM" id="SSF47616">
    <property type="entry name" value="GST C-terminal domain-like"/>
    <property type="match status" value="1"/>
</dbReference>
<dbReference type="PROSITE" id="PS50297">
    <property type="entry name" value="ANK_REP_REGION"/>
    <property type="match status" value="2"/>
</dbReference>
<keyword evidence="2" id="KW-0040">ANK repeat</keyword>
<evidence type="ECO:0000313" key="6">
    <source>
        <dbReference type="EMBL" id="ESZ93593.1"/>
    </source>
</evidence>
<dbReference type="STRING" id="1432307.W9CCN9"/>
<sequence length="650" mass="72272">MGKDRAVFICREAVVIDTEKGRYAENMIETTLRLRRAIHSPDASLVNRILKSHPTLLHNPDSSPHGLSNTSLHLASSLGHLDVASLLLSLGHESLSISLNEEHQTALMLAACAGHTDLVNLLCSQGSAVSGILRRDMRGRDAIMYASRGGHDTCLQILLTCAALHKDPKEVLANSDADGNTALHFASSNGHMLVLRTLLAAGADSERRNVWMWTPMAYSATIQAEVYFKRLVGEVEKRKEMRVEVKVSSFPGFGRGEKKGAGTNGKANGDIYGIWRTCRDILGEVFSAQIQYSDFANAISVPQQLSAFWNCSTILTWYSIIRSAIFPGNGCANESGGSATTHTSSAFYSSVVVRGVDLSNSSRFYTAGTPNRQKVSITLEELGLKYETTHIDISKNQQKEDWYLKINPNGRIPAIIDRSTGSDDVPVSSDGKDSEKRVFEGGAILLYLTQKYDKDYRISYPFDSDRYCEVVEWVMWMQSGIGPMQGQANHFYRYAPEKIEYAIDRYQTETKRLYSILEARLSSRKRQNHTVANATDSTAGPEKSTNQSPGPWIVGDKLTIADLACFSWANVRPIPFCGQNEAEIDTSPYPEIVNWLKRINGRPAVTKGLNVPEAFQMKEKMKTKKGEEEYAKHHSNWVMKGQENDQAKHK</sequence>
<dbReference type="EMBL" id="AYSA01000304">
    <property type="protein sequence ID" value="ESZ93593.1"/>
    <property type="molecule type" value="Genomic_DNA"/>
</dbReference>
<comment type="similarity">
    <text evidence="1">Belongs to the GST superfamily.</text>
</comment>
<dbReference type="InterPro" id="IPR004046">
    <property type="entry name" value="GST_C"/>
</dbReference>
<dbReference type="InterPro" id="IPR004045">
    <property type="entry name" value="Glutathione_S-Trfase_N"/>
</dbReference>
<dbReference type="AlphaFoldDB" id="W9CCN9"/>
<proteinExistence type="inferred from homology"/>
<evidence type="ECO:0000256" key="3">
    <source>
        <dbReference type="SAM" id="MobiDB-lite"/>
    </source>
</evidence>
<dbReference type="InterPro" id="IPR040079">
    <property type="entry name" value="Glutathione_S-Trfase"/>
</dbReference>
<dbReference type="SUPFAM" id="SSF48403">
    <property type="entry name" value="Ankyrin repeat"/>
    <property type="match status" value="1"/>
</dbReference>
<dbReference type="SFLD" id="SFLDS00019">
    <property type="entry name" value="Glutathione_Transferase_(cytos"/>
    <property type="match status" value="1"/>
</dbReference>
<dbReference type="SUPFAM" id="SSF52833">
    <property type="entry name" value="Thioredoxin-like"/>
    <property type="match status" value="1"/>
</dbReference>
<dbReference type="Pfam" id="PF14497">
    <property type="entry name" value="GST_C_3"/>
    <property type="match status" value="1"/>
</dbReference>
<feature type="compositionally biased region" description="Basic and acidic residues" evidence="3">
    <location>
        <begin position="622"/>
        <end position="632"/>
    </location>
</feature>
<evidence type="ECO:0000256" key="2">
    <source>
        <dbReference type="PROSITE-ProRule" id="PRU00023"/>
    </source>
</evidence>
<feature type="domain" description="GST N-terminal" evidence="4">
    <location>
        <begin position="359"/>
        <end position="456"/>
    </location>
</feature>
<dbReference type="PROSITE" id="PS50088">
    <property type="entry name" value="ANK_REPEAT"/>
    <property type="match status" value="2"/>
</dbReference>
<dbReference type="Gene3D" id="1.25.40.20">
    <property type="entry name" value="Ankyrin repeat-containing domain"/>
    <property type="match status" value="1"/>
</dbReference>
<dbReference type="CDD" id="cd03048">
    <property type="entry name" value="GST_N_Ure2p_like"/>
    <property type="match status" value="1"/>
</dbReference>